<evidence type="ECO:0000259" key="3">
    <source>
        <dbReference type="PROSITE" id="PS50015"/>
    </source>
</evidence>
<dbReference type="Proteomes" id="UP000492821">
    <property type="component" value="Unassembled WGS sequence"/>
</dbReference>
<feature type="chain" id="PRO_5028906559" evidence="2">
    <location>
        <begin position="19"/>
        <end position="104"/>
    </location>
</feature>
<dbReference type="InterPro" id="IPR011001">
    <property type="entry name" value="Saposin-like"/>
</dbReference>
<protein>
    <submittedName>
        <fullName evidence="5">Saposin B-type domain-containing protein</fullName>
    </submittedName>
</protein>
<evidence type="ECO:0000256" key="1">
    <source>
        <dbReference type="ARBA" id="ARBA00023157"/>
    </source>
</evidence>
<dbReference type="Gene3D" id="1.10.225.10">
    <property type="entry name" value="Saposin-like"/>
    <property type="match status" value="1"/>
</dbReference>
<feature type="domain" description="Saposin B-type" evidence="3">
    <location>
        <begin position="29"/>
        <end position="104"/>
    </location>
</feature>
<feature type="signal peptide" evidence="2">
    <location>
        <begin position="1"/>
        <end position="18"/>
    </location>
</feature>
<reference evidence="5" key="2">
    <citation type="submission" date="2020-10" db="UniProtKB">
        <authorList>
            <consortium name="WormBaseParasite"/>
        </authorList>
    </citation>
    <scope>IDENTIFICATION</scope>
</reference>
<evidence type="ECO:0000256" key="2">
    <source>
        <dbReference type="SAM" id="SignalP"/>
    </source>
</evidence>
<keyword evidence="1" id="KW-1015">Disulfide bond</keyword>
<reference evidence="4" key="1">
    <citation type="journal article" date="2013" name="Genetics">
        <title>The draft genome and transcriptome of Panagrellus redivivus are shaped by the harsh demands of a free-living lifestyle.</title>
        <authorList>
            <person name="Srinivasan J."/>
            <person name="Dillman A.R."/>
            <person name="Macchietto M.G."/>
            <person name="Heikkinen L."/>
            <person name="Lakso M."/>
            <person name="Fracchia K.M."/>
            <person name="Antoshechkin I."/>
            <person name="Mortazavi A."/>
            <person name="Wong G."/>
            <person name="Sternberg P.W."/>
        </authorList>
    </citation>
    <scope>NUCLEOTIDE SEQUENCE [LARGE SCALE GENOMIC DNA]</scope>
    <source>
        <strain evidence="4">MT8872</strain>
    </source>
</reference>
<keyword evidence="4" id="KW-1185">Reference proteome</keyword>
<evidence type="ECO:0000313" key="4">
    <source>
        <dbReference type="Proteomes" id="UP000492821"/>
    </source>
</evidence>
<accession>A0A7E4VPQ1</accession>
<dbReference type="SUPFAM" id="SSF47862">
    <property type="entry name" value="Saposin"/>
    <property type="match status" value="1"/>
</dbReference>
<keyword evidence="2" id="KW-0732">Signal</keyword>
<dbReference type="SMART" id="SM00741">
    <property type="entry name" value="SapB"/>
    <property type="match status" value="1"/>
</dbReference>
<proteinExistence type="predicted"/>
<dbReference type="InterPro" id="IPR008139">
    <property type="entry name" value="SaposinB_dom"/>
</dbReference>
<evidence type="ECO:0000313" key="5">
    <source>
        <dbReference type="WBParaSite" id="Pan_g23714.t1"/>
    </source>
</evidence>
<dbReference type="PROSITE" id="PS50015">
    <property type="entry name" value="SAP_B"/>
    <property type="match status" value="1"/>
</dbReference>
<name>A0A7E4VPQ1_PANRE</name>
<organism evidence="4 5">
    <name type="scientific">Panagrellus redivivus</name>
    <name type="common">Microworm</name>
    <dbReference type="NCBI Taxonomy" id="6233"/>
    <lineage>
        <taxon>Eukaryota</taxon>
        <taxon>Metazoa</taxon>
        <taxon>Ecdysozoa</taxon>
        <taxon>Nematoda</taxon>
        <taxon>Chromadorea</taxon>
        <taxon>Rhabditida</taxon>
        <taxon>Tylenchina</taxon>
        <taxon>Panagrolaimomorpha</taxon>
        <taxon>Panagrolaimoidea</taxon>
        <taxon>Panagrolaimidae</taxon>
        <taxon>Panagrellus</taxon>
    </lineage>
</organism>
<dbReference type="WBParaSite" id="Pan_g23714.t1">
    <property type="protein sequence ID" value="Pan_g23714.t1"/>
    <property type="gene ID" value="Pan_g23714"/>
</dbReference>
<sequence length="104" mass="11519">MKLLLLLAFALLIIKTHSTLSPVKTVPENGLGCAFCQAFVADFAKEVAHGKGNVHQKVKRTCKKVAKKYEKACERAVDRVVNAILKGIQQHQATQIICRSIRMC</sequence>
<dbReference type="AlphaFoldDB" id="A0A7E4VPQ1"/>